<evidence type="ECO:0000313" key="3">
    <source>
        <dbReference type="Proteomes" id="UP000030689"/>
    </source>
</evidence>
<keyword evidence="3" id="KW-1185">Reference proteome</keyword>
<dbReference type="KEGG" id="eus:EUTSA_v10002926mg"/>
<protein>
    <recommendedName>
        <fullName evidence="1">At2g35280-like TPR domain-containing protein</fullName>
    </recommendedName>
</protein>
<dbReference type="AlphaFoldDB" id="V4L1S4"/>
<dbReference type="EMBL" id="KI517609">
    <property type="protein sequence ID" value="ESQ37584.1"/>
    <property type="molecule type" value="Genomic_DNA"/>
</dbReference>
<dbReference type="PANTHER" id="PTHR33784:SF10">
    <property type="entry name" value="F-BOX PROTEIN"/>
    <property type="match status" value="1"/>
</dbReference>
<reference evidence="2 3" key="1">
    <citation type="journal article" date="2013" name="Front. Plant Sci.">
        <title>The Reference Genome of the Halophytic Plant Eutrema salsugineum.</title>
        <authorList>
            <person name="Yang R."/>
            <person name="Jarvis D.E."/>
            <person name="Chen H."/>
            <person name="Beilstein M.A."/>
            <person name="Grimwood J."/>
            <person name="Jenkins J."/>
            <person name="Shu S."/>
            <person name="Prochnik S."/>
            <person name="Xin M."/>
            <person name="Ma C."/>
            <person name="Schmutz J."/>
            <person name="Wing R.A."/>
            <person name="Mitchell-Olds T."/>
            <person name="Schumaker K.S."/>
            <person name="Wang X."/>
        </authorList>
    </citation>
    <scope>NUCLEOTIDE SEQUENCE [LARGE SCALE GENOMIC DNA]</scope>
</reference>
<organism evidence="2 3">
    <name type="scientific">Eutrema salsugineum</name>
    <name type="common">Saltwater cress</name>
    <name type="synonym">Sisymbrium salsugineum</name>
    <dbReference type="NCBI Taxonomy" id="72664"/>
    <lineage>
        <taxon>Eukaryota</taxon>
        <taxon>Viridiplantae</taxon>
        <taxon>Streptophyta</taxon>
        <taxon>Embryophyta</taxon>
        <taxon>Tracheophyta</taxon>
        <taxon>Spermatophyta</taxon>
        <taxon>Magnoliopsida</taxon>
        <taxon>eudicotyledons</taxon>
        <taxon>Gunneridae</taxon>
        <taxon>Pentapetalae</taxon>
        <taxon>rosids</taxon>
        <taxon>malvids</taxon>
        <taxon>Brassicales</taxon>
        <taxon>Brassicaceae</taxon>
        <taxon>Eutremeae</taxon>
        <taxon>Eutrema</taxon>
    </lineage>
</organism>
<sequence>MASFTDLPKDLITEIVVKVANTSFADLVRVKAVSRSCNEITQTDGFLKKVNLLLMHYPWEHRDVVSDFQNRCLDHGNPSALFLLGASEFFKFGKTGEGYAIILKAAKAGSSMVQYCSTMLDLLAIANINKNNHIFDELSLPLDVAIKHQKDIKMWWPKHWCYPAPQEFLNRQETLFSLDFEDTCSCLYKESYWCSGLRSASSPPCKTCAWIYEL</sequence>
<dbReference type="InterPro" id="IPR040338">
    <property type="entry name" value="At1g67623-like"/>
</dbReference>
<dbReference type="InterPro" id="IPR057136">
    <property type="entry name" value="At2g35280_TPR_dom"/>
</dbReference>
<dbReference type="OMA" id="AMYEYFI"/>
<dbReference type="PANTHER" id="PTHR33784">
    <property type="entry name" value="OS05G0482100 PROTEIN"/>
    <property type="match status" value="1"/>
</dbReference>
<evidence type="ECO:0000259" key="1">
    <source>
        <dbReference type="Pfam" id="PF23310"/>
    </source>
</evidence>
<dbReference type="Gramene" id="ESQ37584">
    <property type="protein sequence ID" value="ESQ37584"/>
    <property type="gene ID" value="EUTSA_v10002926mg"/>
</dbReference>
<dbReference type="SUPFAM" id="SSF81383">
    <property type="entry name" value="F-box domain"/>
    <property type="match status" value="1"/>
</dbReference>
<evidence type="ECO:0000313" key="2">
    <source>
        <dbReference type="EMBL" id="ESQ37584.1"/>
    </source>
</evidence>
<dbReference type="Pfam" id="PF23310">
    <property type="entry name" value="TPR_27"/>
    <property type="match status" value="1"/>
</dbReference>
<gene>
    <name evidence="2" type="ORF">EUTSA_v10002926mg</name>
</gene>
<accession>V4L1S4</accession>
<feature type="domain" description="At2g35280-like TPR" evidence="1">
    <location>
        <begin position="56"/>
        <end position="125"/>
    </location>
</feature>
<name>V4L1S4_EUTSA</name>
<dbReference type="Proteomes" id="UP000030689">
    <property type="component" value="Unassembled WGS sequence"/>
</dbReference>
<dbReference type="InterPro" id="IPR036047">
    <property type="entry name" value="F-box-like_dom_sf"/>
</dbReference>
<proteinExistence type="predicted"/>